<evidence type="ECO:0000313" key="12">
    <source>
        <dbReference type="EMBL" id="OCT75998.1"/>
    </source>
</evidence>
<keyword evidence="4 7" id="KW-0547">Nucleotide-binding</keyword>
<dbReference type="FunFam" id="1.10.510.10:FF:000210">
    <property type="entry name" value="Non-specific serine/threonine protein kinase"/>
    <property type="match status" value="1"/>
</dbReference>
<dbReference type="EMBL" id="CM004476">
    <property type="protein sequence ID" value="OCT75998.1"/>
    <property type="molecule type" value="Genomic_DNA"/>
</dbReference>
<dbReference type="InterPro" id="IPR000719">
    <property type="entry name" value="Prot_kinase_dom"/>
</dbReference>
<evidence type="ECO:0000256" key="7">
    <source>
        <dbReference type="PROSITE-ProRule" id="PRU10141"/>
    </source>
</evidence>
<keyword evidence="8" id="KW-0175">Coiled coil</keyword>
<feature type="region of interest" description="Disordered" evidence="9">
    <location>
        <begin position="343"/>
        <end position="373"/>
    </location>
</feature>
<keyword evidence="5" id="KW-0418">Kinase</keyword>
<dbReference type="PROSITE" id="PS50011">
    <property type="entry name" value="PROTEIN_KINASE_DOM"/>
    <property type="match status" value="1"/>
</dbReference>
<evidence type="ECO:0000313" key="13">
    <source>
        <dbReference type="Proteomes" id="UP000694892"/>
    </source>
</evidence>
<dbReference type="InterPro" id="IPR017441">
    <property type="entry name" value="Protein_kinase_ATP_BS"/>
</dbReference>
<evidence type="ECO:0000256" key="3">
    <source>
        <dbReference type="ARBA" id="ARBA00022679"/>
    </source>
</evidence>
<dbReference type="Gene3D" id="1.10.510.10">
    <property type="entry name" value="Transferase(Phosphotransferase) domain 1"/>
    <property type="match status" value="1"/>
</dbReference>
<reference evidence="13" key="1">
    <citation type="journal article" date="2016" name="Nature">
        <title>Genome evolution in the allotetraploid frog Xenopus laevis.</title>
        <authorList>
            <person name="Session A.M."/>
            <person name="Uno Y."/>
            <person name="Kwon T."/>
            <person name="Chapman J.A."/>
            <person name="Toyoda A."/>
            <person name="Takahashi S."/>
            <person name="Fukui A."/>
            <person name="Hikosaka A."/>
            <person name="Suzuki A."/>
            <person name="Kondo M."/>
            <person name="van Heeringen S.J."/>
            <person name="Quigley I."/>
            <person name="Heinz S."/>
            <person name="Ogino H."/>
            <person name="Ochi H."/>
            <person name="Hellsten U."/>
            <person name="Lyons J.B."/>
            <person name="Simakov O."/>
            <person name="Putnam N."/>
            <person name="Stites J."/>
            <person name="Kuroki Y."/>
            <person name="Tanaka T."/>
            <person name="Michiue T."/>
            <person name="Watanabe M."/>
            <person name="Bogdanovic O."/>
            <person name="Lister R."/>
            <person name="Georgiou G."/>
            <person name="Paranjpe S.S."/>
            <person name="van Kruijsbergen I."/>
            <person name="Shu S."/>
            <person name="Carlson J."/>
            <person name="Kinoshita T."/>
            <person name="Ohta Y."/>
            <person name="Mawaribuchi S."/>
            <person name="Jenkins J."/>
            <person name="Grimwood J."/>
            <person name="Schmutz J."/>
            <person name="Mitros T."/>
            <person name="Mozaffari S.V."/>
            <person name="Suzuki Y."/>
            <person name="Haramoto Y."/>
            <person name="Yamamoto T.S."/>
            <person name="Takagi C."/>
            <person name="Heald R."/>
            <person name="Miller K."/>
            <person name="Haudenschild C."/>
            <person name="Kitzman J."/>
            <person name="Nakayama T."/>
            <person name="Izutsu Y."/>
            <person name="Robert J."/>
            <person name="Fortriede J."/>
            <person name="Burns K."/>
            <person name="Lotay V."/>
            <person name="Karimi K."/>
            <person name="Yasuoka Y."/>
            <person name="Dichmann D.S."/>
            <person name="Flajnik M.F."/>
            <person name="Houston D.W."/>
            <person name="Shendure J."/>
            <person name="DuPasquier L."/>
            <person name="Vize P.D."/>
            <person name="Zorn A.M."/>
            <person name="Ito M."/>
            <person name="Marcotte E.M."/>
            <person name="Wallingford J.B."/>
            <person name="Ito Y."/>
            <person name="Asashima M."/>
            <person name="Ueno N."/>
            <person name="Matsuda Y."/>
            <person name="Veenstra G.J."/>
            <person name="Fujiyama A."/>
            <person name="Harland R.M."/>
            <person name="Taira M."/>
            <person name="Rokhsar D.S."/>
        </authorList>
    </citation>
    <scope>NUCLEOTIDE SEQUENCE [LARGE SCALE GENOMIC DNA]</scope>
    <source>
        <strain evidence="13">J</strain>
    </source>
</reference>
<evidence type="ECO:0008006" key="14">
    <source>
        <dbReference type="Google" id="ProtNLM"/>
    </source>
</evidence>
<dbReference type="Gene3D" id="3.30.200.20">
    <property type="entry name" value="Phosphorylase Kinase, domain 1"/>
    <property type="match status" value="1"/>
</dbReference>
<dbReference type="FunFam" id="3.30.200.20:FF:000474">
    <property type="entry name" value="Serine/threonine-protein kinase N2-like"/>
    <property type="match status" value="1"/>
</dbReference>
<feature type="region of interest" description="Disordered" evidence="9">
    <location>
        <begin position="255"/>
        <end position="275"/>
    </location>
</feature>
<dbReference type="AlphaFoldDB" id="A0A974CM91"/>
<dbReference type="InterPro" id="IPR011009">
    <property type="entry name" value="Kinase-like_dom_sf"/>
</dbReference>
<evidence type="ECO:0000259" key="10">
    <source>
        <dbReference type="PROSITE" id="PS50011"/>
    </source>
</evidence>
<keyword evidence="6 7" id="KW-0067">ATP-binding</keyword>
<dbReference type="PROSITE" id="PS00107">
    <property type="entry name" value="PROTEIN_KINASE_ATP"/>
    <property type="match status" value="1"/>
</dbReference>
<feature type="domain" description="AGC-kinase C-terminal" evidence="11">
    <location>
        <begin position="781"/>
        <end position="849"/>
    </location>
</feature>
<keyword evidence="2" id="KW-0597">Phosphoprotein</keyword>
<evidence type="ECO:0000256" key="4">
    <source>
        <dbReference type="ARBA" id="ARBA00022741"/>
    </source>
</evidence>
<protein>
    <recommendedName>
        <fullName evidence="14">Protein kinase domain-containing protein</fullName>
    </recommendedName>
</protein>
<sequence>MCRKLKKRFKSIRNVFRPKNKEQELEEPIENKEEHMEEIKEETNKLVDQLVKVEDKDLNVSNTFEKETEKSSEAKVKSQKRRRWRAICKFFICGNKKHENKLEAKGIVEEPTIKIEDPFDNIVKGTDEKPDGVDGVQEQKKTEERKAKTPKGSTGKSQRRHRFCRAISKLFRCTKKESMKDSVPSPIQLSLEEPTENEALPEKQLESEVELKASVETQELPESIPKDTDEVFDHIKLIEEQIIEKPASSILEIEDENPPDAEGKDESVITTGVKYPSDPSISTVVRSTFDAKKSLSDPAQITSSPGAIFIIVQEAKKIIQEYSAEAAPAPSLAAACIVPVDEQEYRETEEKEDSDSKTPSVAAELSKSLTDDESDPINIDLIPGVKLIEVEEAKTSSECSIPEKTSEDSSASSYSTAKSLLLQQDVRHSLLEKKTPSESSVTVNTSEDSCILSFSSAKSWLLQQPEDHLVLLSQAPESSLIAAHPAQEEELAERRESDGACALQDHPDSADQQMTWSSLEDFDLHECIGKGSYGDVFLAEHKKTSKLVAIKRVSKAAVFSTLQMERLFEEKNILKMARDEKAPFLVGLVCSFQRTHNVYLAMEFCTGGDLTSQLKNGALPPNSTLFYSACIVLGIKFLHDRSIVHRDVKPANIIIDSSGYAKLADYGLCKSGIGYGKRMNIPCGTLHYVPPEVFKLKVYNRTVDWWALGVIIYQMAVGKLPFNGNQEQLHVEVVFVQPNYPDWLDENTNGIIRALLNKDYKERLGSAKDDGEQVMRHPYFEPMNWEALMERQLKPPFIPGPYVKTTATEGQKADDAATPPDGRWLMNSDRQKKFRDFDELPEAHLCRVETHY</sequence>
<dbReference type="Pfam" id="PF00069">
    <property type="entry name" value="Pkinase"/>
    <property type="match status" value="1"/>
</dbReference>
<dbReference type="PROSITE" id="PS00108">
    <property type="entry name" value="PROTEIN_KINASE_ST"/>
    <property type="match status" value="1"/>
</dbReference>
<feature type="region of interest" description="Disordered" evidence="9">
    <location>
        <begin position="396"/>
        <end position="416"/>
    </location>
</feature>
<organism evidence="12 13">
    <name type="scientific">Xenopus laevis</name>
    <name type="common">African clawed frog</name>
    <dbReference type="NCBI Taxonomy" id="8355"/>
    <lineage>
        <taxon>Eukaryota</taxon>
        <taxon>Metazoa</taxon>
        <taxon>Chordata</taxon>
        <taxon>Craniata</taxon>
        <taxon>Vertebrata</taxon>
        <taxon>Euteleostomi</taxon>
        <taxon>Amphibia</taxon>
        <taxon>Batrachia</taxon>
        <taxon>Anura</taxon>
        <taxon>Pipoidea</taxon>
        <taxon>Pipidae</taxon>
        <taxon>Xenopodinae</taxon>
        <taxon>Xenopus</taxon>
        <taxon>Xenopus</taxon>
    </lineage>
</organism>
<dbReference type="InterPro" id="IPR000961">
    <property type="entry name" value="AGC-kinase_C"/>
</dbReference>
<feature type="domain" description="Protein kinase" evidence="10">
    <location>
        <begin position="522"/>
        <end position="780"/>
    </location>
</feature>
<feature type="compositionally biased region" description="Basic and acidic residues" evidence="9">
    <location>
        <begin position="125"/>
        <end position="147"/>
    </location>
</feature>
<feature type="binding site" evidence="7">
    <location>
        <position position="551"/>
    </location>
    <ligand>
        <name>ATP</name>
        <dbReference type="ChEBI" id="CHEBI:30616"/>
    </ligand>
</feature>
<dbReference type="SUPFAM" id="SSF56112">
    <property type="entry name" value="Protein kinase-like (PK-like)"/>
    <property type="match status" value="1"/>
</dbReference>
<gene>
    <name evidence="12" type="ORF">XELAEV_18031185mg</name>
</gene>
<dbReference type="Proteomes" id="UP000694892">
    <property type="component" value="Chromosome 6L"/>
</dbReference>
<dbReference type="SMART" id="SM00220">
    <property type="entry name" value="S_TKc"/>
    <property type="match status" value="1"/>
</dbReference>
<dbReference type="GO" id="GO:0005524">
    <property type="term" value="F:ATP binding"/>
    <property type="evidence" value="ECO:0007669"/>
    <property type="project" value="UniProtKB-UniRule"/>
</dbReference>
<evidence type="ECO:0000256" key="9">
    <source>
        <dbReference type="SAM" id="MobiDB-lite"/>
    </source>
</evidence>
<dbReference type="GO" id="GO:0004674">
    <property type="term" value="F:protein serine/threonine kinase activity"/>
    <property type="evidence" value="ECO:0007669"/>
    <property type="project" value="UniProtKB-KW"/>
</dbReference>
<evidence type="ECO:0000256" key="2">
    <source>
        <dbReference type="ARBA" id="ARBA00022553"/>
    </source>
</evidence>
<dbReference type="InterPro" id="IPR008271">
    <property type="entry name" value="Ser/Thr_kinase_AS"/>
</dbReference>
<evidence type="ECO:0000256" key="6">
    <source>
        <dbReference type="ARBA" id="ARBA00022840"/>
    </source>
</evidence>
<dbReference type="PANTHER" id="PTHR24351">
    <property type="entry name" value="RIBOSOMAL PROTEIN S6 KINASE"/>
    <property type="match status" value="1"/>
</dbReference>
<keyword evidence="1" id="KW-0723">Serine/threonine-protein kinase</keyword>
<feature type="coiled-coil region" evidence="8">
    <location>
        <begin position="22"/>
        <end position="56"/>
    </location>
</feature>
<proteinExistence type="predicted"/>
<name>A0A974CM91_XENLA</name>
<evidence type="ECO:0000256" key="1">
    <source>
        <dbReference type="ARBA" id="ARBA00022527"/>
    </source>
</evidence>
<feature type="region of interest" description="Disordered" evidence="9">
    <location>
        <begin position="177"/>
        <end position="204"/>
    </location>
</feature>
<keyword evidence="3" id="KW-0808">Transferase</keyword>
<evidence type="ECO:0000256" key="8">
    <source>
        <dbReference type="SAM" id="Coils"/>
    </source>
</evidence>
<dbReference type="PROSITE" id="PS51285">
    <property type="entry name" value="AGC_KINASE_CTER"/>
    <property type="match status" value="1"/>
</dbReference>
<accession>A0A974CM91</accession>
<evidence type="ECO:0000259" key="11">
    <source>
        <dbReference type="PROSITE" id="PS51285"/>
    </source>
</evidence>
<feature type="region of interest" description="Disordered" evidence="9">
    <location>
        <begin position="121"/>
        <end position="159"/>
    </location>
</feature>
<evidence type="ECO:0000256" key="5">
    <source>
        <dbReference type="ARBA" id="ARBA00022777"/>
    </source>
</evidence>
<dbReference type="OMA" id="CRVETHY"/>